<dbReference type="InterPro" id="IPR044992">
    <property type="entry name" value="ChyE-like"/>
</dbReference>
<dbReference type="Proteomes" id="UP001155027">
    <property type="component" value="Unassembled WGS sequence"/>
</dbReference>
<evidence type="ECO:0000259" key="2">
    <source>
        <dbReference type="Pfam" id="PF00117"/>
    </source>
</evidence>
<evidence type="ECO:0000313" key="3">
    <source>
        <dbReference type="EMBL" id="MCS3677945.1"/>
    </source>
</evidence>
<proteinExistence type="predicted"/>
<feature type="domain" description="Glutamine amidotransferase" evidence="2">
    <location>
        <begin position="48"/>
        <end position="206"/>
    </location>
</feature>
<accession>A0A9X2PW58</accession>
<dbReference type="EC" id="6.3.5.2" evidence="3"/>
<dbReference type="InterPro" id="IPR017926">
    <property type="entry name" value="GATASE"/>
</dbReference>
<dbReference type="GO" id="GO:0003922">
    <property type="term" value="F:GMP synthase (glutamine-hydrolyzing) activity"/>
    <property type="evidence" value="ECO:0007669"/>
    <property type="project" value="UniProtKB-EC"/>
</dbReference>
<dbReference type="Pfam" id="PF00117">
    <property type="entry name" value="GATase"/>
    <property type="match status" value="1"/>
</dbReference>
<dbReference type="CDD" id="cd01741">
    <property type="entry name" value="GATase1_1"/>
    <property type="match status" value="1"/>
</dbReference>
<protein>
    <submittedName>
        <fullName evidence="3">GMP synthase (Glutamine-hydrolyzing)</fullName>
        <ecNumber evidence="3">6.3.5.2</ecNumber>
    </submittedName>
</protein>
<dbReference type="Gene3D" id="3.40.50.880">
    <property type="match status" value="1"/>
</dbReference>
<evidence type="ECO:0000256" key="1">
    <source>
        <dbReference type="SAM" id="MobiDB-lite"/>
    </source>
</evidence>
<gene>
    <name evidence="3" type="ORF">GGP71_001873</name>
</gene>
<evidence type="ECO:0000313" key="4">
    <source>
        <dbReference type="Proteomes" id="UP001155027"/>
    </source>
</evidence>
<name>A0A9X2PW58_9BACT</name>
<comment type="caution">
    <text evidence="3">The sequence shown here is derived from an EMBL/GenBank/DDBJ whole genome shotgun (WGS) entry which is preliminary data.</text>
</comment>
<dbReference type="SUPFAM" id="SSF52317">
    <property type="entry name" value="Class I glutamine amidotransferase-like"/>
    <property type="match status" value="1"/>
</dbReference>
<dbReference type="AlphaFoldDB" id="A0A9X2PW58"/>
<dbReference type="PROSITE" id="PS51273">
    <property type="entry name" value="GATASE_TYPE_1"/>
    <property type="match status" value="1"/>
</dbReference>
<dbReference type="EMBL" id="JANUAU010000005">
    <property type="protein sequence ID" value="MCS3677945.1"/>
    <property type="molecule type" value="Genomic_DNA"/>
</dbReference>
<reference evidence="3" key="1">
    <citation type="submission" date="2022-08" db="EMBL/GenBank/DDBJ databases">
        <title>Genomic Encyclopedia of Type Strains, Phase V (KMG-V): Genome sequencing to study the core and pangenomes of soil and plant-associated prokaryotes.</title>
        <authorList>
            <person name="Whitman W."/>
        </authorList>
    </citation>
    <scope>NUCLEOTIDE SEQUENCE</scope>
    <source>
        <strain evidence="3">0</strain>
    </source>
</reference>
<feature type="region of interest" description="Disordered" evidence="1">
    <location>
        <begin position="264"/>
        <end position="284"/>
    </location>
</feature>
<dbReference type="GO" id="GO:0005829">
    <property type="term" value="C:cytosol"/>
    <property type="evidence" value="ECO:0007669"/>
    <property type="project" value="TreeGrafter"/>
</dbReference>
<dbReference type="PANTHER" id="PTHR42695">
    <property type="entry name" value="GLUTAMINE AMIDOTRANSFERASE YLR126C-RELATED"/>
    <property type="match status" value="1"/>
</dbReference>
<sequence>MVDSPLTSSSLRALLVQCRSAPRMEAQEQTCFLERTRLRPDQFQTVNVARGDDPTSVSLDEVDALLIGGAGKYSATQTYPWTDGLHDLIRRAVDRALPTLGSCWGHQVLARALGGQVVHDPDHSELGCGWVERTDAGAADPLFCQFSSRFQANMGHHDRVVELPPDSTELARNDQPHQAFRLNGAPVYGTQFHSELDAKRERERILVYREYYRSALPDAETVQRVLDTLADTTEVDNLLYDFLVTFVARPHPSVVPATLHPADRTGALGLASPDDQRRSSPRPA</sequence>
<dbReference type="InterPro" id="IPR029062">
    <property type="entry name" value="Class_I_gatase-like"/>
</dbReference>
<dbReference type="PANTHER" id="PTHR42695:SF5">
    <property type="entry name" value="GLUTAMINE AMIDOTRANSFERASE YLR126C-RELATED"/>
    <property type="match status" value="1"/>
</dbReference>
<keyword evidence="3" id="KW-0436">Ligase</keyword>
<organism evidence="3 4">
    <name type="scientific">Salinibacter ruber</name>
    <dbReference type="NCBI Taxonomy" id="146919"/>
    <lineage>
        <taxon>Bacteria</taxon>
        <taxon>Pseudomonadati</taxon>
        <taxon>Rhodothermota</taxon>
        <taxon>Rhodothermia</taxon>
        <taxon>Rhodothermales</taxon>
        <taxon>Salinibacteraceae</taxon>
        <taxon>Salinibacter</taxon>
    </lineage>
</organism>
<dbReference type="RefSeq" id="WP_259080384.1">
    <property type="nucleotide sequence ID" value="NZ_JANUAU010000005.1"/>
</dbReference>